<dbReference type="Proteomes" id="UP001141327">
    <property type="component" value="Unassembled WGS sequence"/>
</dbReference>
<dbReference type="EMBL" id="JAPMOS010000038">
    <property type="protein sequence ID" value="KAJ4457874.1"/>
    <property type="molecule type" value="Genomic_DNA"/>
</dbReference>
<evidence type="ECO:0008006" key="3">
    <source>
        <dbReference type="Google" id="ProtNLM"/>
    </source>
</evidence>
<protein>
    <recommendedName>
        <fullName evidence="3">Peptidase A2 domain-containing protein</fullName>
    </recommendedName>
</protein>
<evidence type="ECO:0000313" key="1">
    <source>
        <dbReference type="EMBL" id="KAJ4457874.1"/>
    </source>
</evidence>
<keyword evidence="2" id="KW-1185">Reference proteome</keyword>
<accession>A0ABQ8UF52</accession>
<name>A0ABQ8UF52_9EUKA</name>
<comment type="caution">
    <text evidence="1">The sequence shown here is derived from an EMBL/GenBank/DDBJ whole genome shotgun (WGS) entry which is preliminary data.</text>
</comment>
<reference evidence="1" key="1">
    <citation type="journal article" date="2022" name="bioRxiv">
        <title>Genomics of Preaxostyla Flagellates Illuminates Evolutionary Transitions and the Path Towards Mitochondrial Loss.</title>
        <authorList>
            <person name="Novak L.V.F."/>
            <person name="Treitli S.C."/>
            <person name="Pyrih J."/>
            <person name="Halakuc P."/>
            <person name="Pipaliya S.V."/>
            <person name="Vacek V."/>
            <person name="Brzon O."/>
            <person name="Soukal P."/>
            <person name="Eme L."/>
            <person name="Dacks J.B."/>
            <person name="Karnkowska A."/>
            <person name="Elias M."/>
            <person name="Hampl V."/>
        </authorList>
    </citation>
    <scope>NUCLEOTIDE SEQUENCE</scope>
    <source>
        <strain evidence="1">RCP-MX</strain>
    </source>
</reference>
<sequence>MGDIAPIIDTGASISTCSREILEELDVPCEPVPPSKRISVATPDGNVFSPDYFANIAVEIPGGKEKAITRTVKFYVVTPVDESPAFGPTFGPLIPDALYKVRLGFAGD</sequence>
<gene>
    <name evidence="1" type="ORF">PAPYR_6553</name>
</gene>
<evidence type="ECO:0000313" key="2">
    <source>
        <dbReference type="Proteomes" id="UP001141327"/>
    </source>
</evidence>
<organism evidence="1 2">
    <name type="scientific">Paratrimastix pyriformis</name>
    <dbReference type="NCBI Taxonomy" id="342808"/>
    <lineage>
        <taxon>Eukaryota</taxon>
        <taxon>Metamonada</taxon>
        <taxon>Preaxostyla</taxon>
        <taxon>Paratrimastigidae</taxon>
        <taxon>Paratrimastix</taxon>
    </lineage>
</organism>
<proteinExistence type="predicted"/>